<gene>
    <name evidence="5" type="ORF">HY076_07675</name>
</gene>
<dbReference type="Pfam" id="PF18962">
    <property type="entry name" value="Por_Secre_tail"/>
    <property type="match status" value="1"/>
</dbReference>
<dbReference type="InterPro" id="IPR013783">
    <property type="entry name" value="Ig-like_fold"/>
</dbReference>
<evidence type="ECO:0000313" key="5">
    <source>
        <dbReference type="EMBL" id="MBI3540137.1"/>
    </source>
</evidence>
<keyword evidence="1" id="KW-0880">Kelch repeat</keyword>
<evidence type="ECO:0000313" key="6">
    <source>
        <dbReference type="Proteomes" id="UP000807850"/>
    </source>
</evidence>
<dbReference type="Pfam" id="PF24681">
    <property type="entry name" value="Kelch_KLHDC2_KLHL20_DRC7"/>
    <property type="match status" value="2"/>
</dbReference>
<dbReference type="InterPro" id="IPR003961">
    <property type="entry name" value="FN3_dom"/>
</dbReference>
<keyword evidence="3" id="KW-0732">Signal</keyword>
<sequence length="851" mass="91419">MAAGALLLIALAVPPRAAASDPLWRRIPTMDVPPTFAFTDVARDRVLILGDGVWELPLDGPPGLREVMVNGQPPVRVAAAAHDAAHDRILCLDYFGATGIVTVLTLSPTPHWTTITTSGDVPNPYGEAAAIYDPVRNELVLYETIGNVPMASQVRRLDLDTGVWSFPPVAGVSPPGRFSTVTVYDSRRHRMLLHGGDDYMSPWRHDLWGMSLGDTIAWTPIQLDGADAQQYSGHRGVYDESDDRLIVFGGNAAPHFVARAYNFSTDRWTTFTTPLGPGPDPFSGSYLALDPAHARLLVGAGREGPDGTDLGLWALDLQTPRWTRMFDADPGPLPLAGAASVWDARRHRAVLWGGRSTYEYSHDYDTSYPTGVWALGFGARPLWTPLPGDGVEPGIRQFPTLVIDDAGDDAWMFGGTETYPIHHPVGTDVVVRARYGDVWRLDLGSGRWNRVEPENDGPTAREGHAAVVDPVGRRMLVFGGRDSLHAALGDLWSLSIDPPYRWTPIGTPGPSPVARAFPVLACDAVGRALVMFGGVDASGASLGDVWRLPLDGPPVWAPIGASGSPPRSAGPRPGVWDAGRTRLIVFGDGDAITPAVAQRVWALELATTPQWTELAPLDRPGPDHPAASAVFDPDRYQAVLIWGASGAWLEYAESSIDRLVFSDPPAAPTNVSLIDASATPDRARLAWSVSGGTGFRATVERHEDAAPWASIATVSPDAAGEIHVDDAGVRAGHRYAYRLAWSDDAAWGVSPEQAIAIPTPPPPALSTVFALGAPRPNPAASLLEIPYELPTGEARLELYDVAGRMVLRRTFTPTTGPRAEPVDVSHLAPGVYLVRLTHDRAVLHARAVVLR</sequence>
<dbReference type="PROSITE" id="PS50853">
    <property type="entry name" value="FN3"/>
    <property type="match status" value="1"/>
</dbReference>
<reference evidence="5" key="1">
    <citation type="submission" date="2020-07" db="EMBL/GenBank/DDBJ databases">
        <title>Huge and variable diversity of episymbiotic CPR bacteria and DPANN archaea in groundwater ecosystems.</title>
        <authorList>
            <person name="He C.Y."/>
            <person name="Keren R."/>
            <person name="Whittaker M."/>
            <person name="Farag I.F."/>
            <person name="Doudna J."/>
            <person name="Cate J.H.D."/>
            <person name="Banfield J.F."/>
        </authorList>
    </citation>
    <scope>NUCLEOTIDE SEQUENCE</scope>
    <source>
        <strain evidence="5">NC_groundwater_928_Pr1_S-0.2um_72_17</strain>
    </source>
</reference>
<feature type="signal peptide" evidence="3">
    <location>
        <begin position="1"/>
        <end position="19"/>
    </location>
</feature>
<comment type="caution">
    <text evidence="5">The sequence shown here is derived from an EMBL/GenBank/DDBJ whole genome shotgun (WGS) entry which is preliminary data.</text>
</comment>
<feature type="domain" description="Fibronectin type-III" evidence="4">
    <location>
        <begin position="667"/>
        <end position="762"/>
    </location>
</feature>
<dbReference type="SUPFAM" id="SSF50965">
    <property type="entry name" value="Galactose oxidase, central domain"/>
    <property type="match status" value="2"/>
</dbReference>
<protein>
    <submittedName>
        <fullName evidence="5">T9SS type A sorting domain-containing protein</fullName>
    </submittedName>
</protein>
<evidence type="ECO:0000259" key="4">
    <source>
        <dbReference type="PROSITE" id="PS50853"/>
    </source>
</evidence>
<feature type="chain" id="PRO_5038693344" evidence="3">
    <location>
        <begin position="20"/>
        <end position="851"/>
    </location>
</feature>
<evidence type="ECO:0000256" key="3">
    <source>
        <dbReference type="SAM" id="SignalP"/>
    </source>
</evidence>
<dbReference type="NCBIfam" id="TIGR04183">
    <property type="entry name" value="Por_Secre_tail"/>
    <property type="match status" value="1"/>
</dbReference>
<dbReference type="PANTHER" id="PTHR46093:SF18">
    <property type="entry name" value="FIBRONECTIN TYPE-III DOMAIN-CONTAINING PROTEIN"/>
    <property type="match status" value="1"/>
</dbReference>
<dbReference type="AlphaFoldDB" id="A0A9D6LB12"/>
<evidence type="ECO:0000256" key="2">
    <source>
        <dbReference type="ARBA" id="ARBA00022737"/>
    </source>
</evidence>
<dbReference type="PANTHER" id="PTHR46093">
    <property type="entry name" value="ACYL-COA-BINDING DOMAIN-CONTAINING PROTEIN 5"/>
    <property type="match status" value="1"/>
</dbReference>
<name>A0A9D6LB12_UNCEI</name>
<dbReference type="InterPro" id="IPR015915">
    <property type="entry name" value="Kelch-typ_b-propeller"/>
</dbReference>
<accession>A0A9D6LB12</accession>
<organism evidence="5 6">
    <name type="scientific">Eiseniibacteriota bacterium</name>
    <dbReference type="NCBI Taxonomy" id="2212470"/>
    <lineage>
        <taxon>Bacteria</taxon>
        <taxon>Candidatus Eiseniibacteriota</taxon>
    </lineage>
</organism>
<dbReference type="Gene3D" id="2.60.40.10">
    <property type="entry name" value="Immunoglobulins"/>
    <property type="match status" value="1"/>
</dbReference>
<keyword evidence="2" id="KW-0677">Repeat</keyword>
<proteinExistence type="predicted"/>
<dbReference type="InterPro" id="IPR026444">
    <property type="entry name" value="Secre_tail"/>
</dbReference>
<dbReference type="Proteomes" id="UP000807850">
    <property type="component" value="Unassembled WGS sequence"/>
</dbReference>
<dbReference type="EMBL" id="JACQAY010000252">
    <property type="protein sequence ID" value="MBI3540137.1"/>
    <property type="molecule type" value="Genomic_DNA"/>
</dbReference>
<dbReference type="InterPro" id="IPR011043">
    <property type="entry name" value="Gal_Oxase/kelch_b-propeller"/>
</dbReference>
<evidence type="ECO:0000256" key="1">
    <source>
        <dbReference type="ARBA" id="ARBA00022441"/>
    </source>
</evidence>
<dbReference type="Gene3D" id="2.120.10.80">
    <property type="entry name" value="Kelch-type beta propeller"/>
    <property type="match status" value="2"/>
</dbReference>